<dbReference type="PROSITE" id="PS51186">
    <property type="entry name" value="GNAT"/>
    <property type="match status" value="1"/>
</dbReference>
<keyword evidence="2" id="KW-1277">Toxin-antitoxin system</keyword>
<evidence type="ECO:0000256" key="1">
    <source>
        <dbReference type="ARBA" id="ARBA00022491"/>
    </source>
</evidence>
<feature type="domain" description="N-acetyltransferase" evidence="6">
    <location>
        <begin position="1"/>
        <end position="124"/>
    </location>
</feature>
<dbReference type="InterPro" id="IPR000182">
    <property type="entry name" value="GNAT_dom"/>
</dbReference>
<evidence type="ECO:0000256" key="4">
    <source>
        <dbReference type="ARBA" id="ARBA00023315"/>
    </source>
</evidence>
<organism evidence="7 8">
    <name type="scientific">Neogemmobacter tilapiae</name>
    <dbReference type="NCBI Taxonomy" id="875041"/>
    <lineage>
        <taxon>Bacteria</taxon>
        <taxon>Pseudomonadati</taxon>
        <taxon>Pseudomonadota</taxon>
        <taxon>Alphaproteobacteria</taxon>
        <taxon>Rhodobacterales</taxon>
        <taxon>Paracoccaceae</taxon>
        <taxon>Neogemmobacter</taxon>
    </lineage>
</organism>
<dbReference type="Proteomes" id="UP000638981">
    <property type="component" value="Unassembled WGS sequence"/>
</dbReference>
<name>A0A918TKW6_9RHOB</name>
<keyword evidence="4" id="KW-0012">Acyltransferase</keyword>
<evidence type="ECO:0000313" key="8">
    <source>
        <dbReference type="Proteomes" id="UP000638981"/>
    </source>
</evidence>
<dbReference type="Pfam" id="PF13673">
    <property type="entry name" value="Acetyltransf_10"/>
    <property type="match status" value="1"/>
</dbReference>
<dbReference type="Gene3D" id="3.40.630.30">
    <property type="match status" value="1"/>
</dbReference>
<evidence type="ECO:0000313" key="7">
    <source>
        <dbReference type="EMBL" id="GHC53772.1"/>
    </source>
</evidence>
<evidence type="ECO:0000256" key="3">
    <source>
        <dbReference type="ARBA" id="ARBA00022679"/>
    </source>
</evidence>
<dbReference type="PANTHER" id="PTHR36449:SF1">
    <property type="entry name" value="ACETYLTRANSFERASE"/>
    <property type="match status" value="1"/>
</dbReference>
<sequence>MRRRLAACTIAVDAVTDSIAGFYTLSAADILLTDLPAALVKRLPRYPNLPAARLGRLAVDRRFKGQKLGSALLADAVLRAAESEVAVFAMVVEAKDAQAEAFYLHHGFEAYGSMPGRLMAPLAGLLPSS</sequence>
<protein>
    <recommendedName>
        <fullName evidence="6">N-acetyltransferase domain-containing protein</fullName>
    </recommendedName>
</protein>
<reference evidence="7" key="2">
    <citation type="submission" date="2020-09" db="EMBL/GenBank/DDBJ databases">
        <authorList>
            <person name="Sun Q."/>
            <person name="Kim S."/>
        </authorList>
    </citation>
    <scope>NUCLEOTIDE SEQUENCE</scope>
    <source>
        <strain evidence="7">KCTC 23310</strain>
    </source>
</reference>
<evidence type="ECO:0000256" key="2">
    <source>
        <dbReference type="ARBA" id="ARBA00022649"/>
    </source>
</evidence>
<keyword evidence="8" id="KW-1185">Reference proteome</keyword>
<keyword evidence="3" id="KW-0808">Transferase</keyword>
<keyword evidence="1" id="KW-0678">Repressor</keyword>
<evidence type="ECO:0000256" key="5">
    <source>
        <dbReference type="ARBA" id="ARBA00049880"/>
    </source>
</evidence>
<comment type="catalytic activity">
    <reaction evidence="5">
        <text>glycyl-tRNA(Gly) + acetyl-CoA = N-acetylglycyl-tRNA(Gly) + CoA + H(+)</text>
        <dbReference type="Rhea" id="RHEA:81867"/>
        <dbReference type="Rhea" id="RHEA-COMP:9683"/>
        <dbReference type="Rhea" id="RHEA-COMP:19766"/>
        <dbReference type="ChEBI" id="CHEBI:15378"/>
        <dbReference type="ChEBI" id="CHEBI:57287"/>
        <dbReference type="ChEBI" id="CHEBI:57288"/>
        <dbReference type="ChEBI" id="CHEBI:78522"/>
        <dbReference type="ChEBI" id="CHEBI:232036"/>
    </reaction>
</comment>
<dbReference type="PANTHER" id="PTHR36449">
    <property type="entry name" value="ACETYLTRANSFERASE-RELATED"/>
    <property type="match status" value="1"/>
</dbReference>
<dbReference type="InterPro" id="IPR016181">
    <property type="entry name" value="Acyl_CoA_acyltransferase"/>
</dbReference>
<dbReference type="EMBL" id="BMYJ01000004">
    <property type="protein sequence ID" value="GHC53772.1"/>
    <property type="molecule type" value="Genomic_DNA"/>
</dbReference>
<comment type="caution">
    <text evidence="7">The sequence shown here is derived from an EMBL/GenBank/DDBJ whole genome shotgun (WGS) entry which is preliminary data.</text>
</comment>
<gene>
    <name evidence="7" type="ORF">GCM10007315_15670</name>
</gene>
<dbReference type="GO" id="GO:0016747">
    <property type="term" value="F:acyltransferase activity, transferring groups other than amino-acyl groups"/>
    <property type="evidence" value="ECO:0007669"/>
    <property type="project" value="InterPro"/>
</dbReference>
<evidence type="ECO:0000259" key="6">
    <source>
        <dbReference type="PROSITE" id="PS51186"/>
    </source>
</evidence>
<accession>A0A918TKW6</accession>
<dbReference type="AlphaFoldDB" id="A0A918TKW6"/>
<proteinExistence type="predicted"/>
<reference evidence="7" key="1">
    <citation type="journal article" date="2014" name="Int. J. Syst. Evol. Microbiol.">
        <title>Complete genome sequence of Corynebacterium casei LMG S-19264T (=DSM 44701T), isolated from a smear-ripened cheese.</title>
        <authorList>
            <consortium name="US DOE Joint Genome Institute (JGI-PGF)"/>
            <person name="Walter F."/>
            <person name="Albersmeier A."/>
            <person name="Kalinowski J."/>
            <person name="Ruckert C."/>
        </authorList>
    </citation>
    <scope>NUCLEOTIDE SEQUENCE</scope>
    <source>
        <strain evidence="7">KCTC 23310</strain>
    </source>
</reference>
<dbReference type="SUPFAM" id="SSF55729">
    <property type="entry name" value="Acyl-CoA N-acyltransferases (Nat)"/>
    <property type="match status" value="1"/>
</dbReference>